<dbReference type="Proteomes" id="UP000031668">
    <property type="component" value="Unassembled WGS sequence"/>
</dbReference>
<reference evidence="2 3" key="1">
    <citation type="journal article" date="2014" name="Genome Biol. Evol.">
        <title>The genome of the myxosporean Thelohanellus kitauei shows adaptations to nutrient acquisition within its fish host.</title>
        <authorList>
            <person name="Yang Y."/>
            <person name="Xiong J."/>
            <person name="Zhou Z."/>
            <person name="Huo F."/>
            <person name="Miao W."/>
            <person name="Ran C."/>
            <person name="Liu Y."/>
            <person name="Zhang J."/>
            <person name="Feng J."/>
            <person name="Wang M."/>
            <person name="Wang M."/>
            <person name="Wang L."/>
            <person name="Yao B."/>
        </authorList>
    </citation>
    <scope>NUCLEOTIDE SEQUENCE [LARGE SCALE GENOMIC DNA]</scope>
    <source>
        <strain evidence="2">Wuqing</strain>
    </source>
</reference>
<feature type="chain" id="PRO_5002152006" evidence="1">
    <location>
        <begin position="17"/>
        <end position="199"/>
    </location>
</feature>
<dbReference type="PANTHER" id="PTHR11362">
    <property type="entry name" value="PHOSPHATIDYLETHANOLAMINE-BINDING PROTEIN"/>
    <property type="match status" value="1"/>
</dbReference>
<feature type="signal peptide" evidence="1">
    <location>
        <begin position="1"/>
        <end position="16"/>
    </location>
</feature>
<accession>A0A0C2M9G0</accession>
<evidence type="ECO:0000313" key="3">
    <source>
        <dbReference type="Proteomes" id="UP000031668"/>
    </source>
</evidence>
<name>A0A0C2M9G0_THEKT</name>
<dbReference type="EMBL" id="JWZT01005390">
    <property type="protein sequence ID" value="KII60964.1"/>
    <property type="molecule type" value="Genomic_DNA"/>
</dbReference>
<keyword evidence="1" id="KW-0732">Signal</keyword>
<dbReference type="PANTHER" id="PTHR11362:SF82">
    <property type="entry name" value="PHOSPHATIDYLETHANOLAMINE-BINDING PROTEIN 4"/>
    <property type="match status" value="1"/>
</dbReference>
<dbReference type="Pfam" id="PF01161">
    <property type="entry name" value="PBP"/>
    <property type="match status" value="1"/>
</dbReference>
<sequence length="199" mass="22431">MEIIALLITFVGLSWQVDYVSELGVYGILKTDPLPLLSLSVSDLPVDKKQTFKSYELPALKSPPSVGVQNETGLIYAILAFDPDYSSENKIKDSIYVTWLMTNVENGFQQIGRECIPYMNPNPPLNTGVHRIIYAVFKQQEKVNCKPIFPAFTGSNKERAGRSIDELKSMYNLTGPLMANAYEIDTNAEELPHRLYDEF</sequence>
<dbReference type="SUPFAM" id="SSF49777">
    <property type="entry name" value="PEBP-like"/>
    <property type="match status" value="1"/>
</dbReference>
<evidence type="ECO:0000256" key="1">
    <source>
        <dbReference type="SAM" id="SignalP"/>
    </source>
</evidence>
<dbReference type="InterPro" id="IPR036610">
    <property type="entry name" value="PEBP-like_sf"/>
</dbReference>
<keyword evidence="3" id="KW-1185">Reference proteome</keyword>
<protein>
    <submittedName>
        <fullName evidence="2">Phosphatidylethanolamine-binding protein 1</fullName>
    </submittedName>
</protein>
<evidence type="ECO:0000313" key="2">
    <source>
        <dbReference type="EMBL" id="KII60964.1"/>
    </source>
</evidence>
<proteinExistence type="predicted"/>
<organism evidence="2 3">
    <name type="scientific">Thelohanellus kitauei</name>
    <name type="common">Myxosporean</name>
    <dbReference type="NCBI Taxonomy" id="669202"/>
    <lineage>
        <taxon>Eukaryota</taxon>
        <taxon>Metazoa</taxon>
        <taxon>Cnidaria</taxon>
        <taxon>Myxozoa</taxon>
        <taxon>Myxosporea</taxon>
        <taxon>Bivalvulida</taxon>
        <taxon>Platysporina</taxon>
        <taxon>Myxobolidae</taxon>
        <taxon>Thelohanellus</taxon>
    </lineage>
</organism>
<dbReference type="InterPro" id="IPR008914">
    <property type="entry name" value="PEBP"/>
</dbReference>
<gene>
    <name evidence="2" type="ORF">RF11_13937</name>
</gene>
<dbReference type="InterPro" id="IPR035810">
    <property type="entry name" value="PEBP_euk"/>
</dbReference>
<dbReference type="Gene3D" id="3.90.280.10">
    <property type="entry name" value="PEBP-like"/>
    <property type="match status" value="1"/>
</dbReference>
<comment type="caution">
    <text evidence="2">The sequence shown here is derived from an EMBL/GenBank/DDBJ whole genome shotgun (WGS) entry which is preliminary data.</text>
</comment>
<dbReference type="AlphaFoldDB" id="A0A0C2M9G0"/>
<dbReference type="OrthoDB" id="2506647at2759"/>